<reference evidence="1 2" key="1">
    <citation type="submission" date="2024-10" db="EMBL/GenBank/DDBJ databases">
        <authorList>
            <person name="Cho J.-C."/>
        </authorList>
    </citation>
    <scope>NUCLEOTIDE SEQUENCE [LARGE SCALE GENOMIC DNA]</scope>
    <source>
        <strain evidence="1 2">KCTC29696</strain>
    </source>
</reference>
<evidence type="ECO:0000313" key="1">
    <source>
        <dbReference type="EMBL" id="MFH0251029.1"/>
    </source>
</evidence>
<dbReference type="RefSeq" id="WP_394631293.1">
    <property type="nucleotide sequence ID" value="NZ_JBIHMK010000111.1"/>
</dbReference>
<evidence type="ECO:0000313" key="2">
    <source>
        <dbReference type="Proteomes" id="UP001607069"/>
    </source>
</evidence>
<organism evidence="1 2">
    <name type="scientific">Streptomyces chitinivorans</name>
    <dbReference type="NCBI Taxonomy" id="1257027"/>
    <lineage>
        <taxon>Bacteria</taxon>
        <taxon>Bacillati</taxon>
        <taxon>Actinomycetota</taxon>
        <taxon>Actinomycetes</taxon>
        <taxon>Kitasatosporales</taxon>
        <taxon>Streptomycetaceae</taxon>
        <taxon>Streptomyces</taxon>
    </lineage>
</organism>
<gene>
    <name evidence="1" type="ORF">ACG5V6_22780</name>
</gene>
<dbReference type="Proteomes" id="UP001607069">
    <property type="component" value="Unassembled WGS sequence"/>
</dbReference>
<sequence>MRAEDRYSWLDEEAAERLLRGRSAHPSPYADEPGAPALAEALDRLAAVPAAAAATAGRAAVPGVRPHSESRRAG</sequence>
<name>A0ABW7HZL0_9ACTN</name>
<accession>A0ABW7HZL0</accession>
<comment type="caution">
    <text evidence="1">The sequence shown here is derived from an EMBL/GenBank/DDBJ whole genome shotgun (WGS) entry which is preliminary data.</text>
</comment>
<proteinExistence type="predicted"/>
<evidence type="ECO:0008006" key="3">
    <source>
        <dbReference type="Google" id="ProtNLM"/>
    </source>
</evidence>
<dbReference type="EMBL" id="JBIHMK010000111">
    <property type="protein sequence ID" value="MFH0251029.1"/>
    <property type="molecule type" value="Genomic_DNA"/>
</dbReference>
<keyword evidence="2" id="KW-1185">Reference proteome</keyword>
<protein>
    <recommendedName>
        <fullName evidence="3">Extensin</fullName>
    </recommendedName>
</protein>